<dbReference type="EMBL" id="FNLL01000003">
    <property type="protein sequence ID" value="SDT92687.1"/>
    <property type="molecule type" value="Genomic_DNA"/>
</dbReference>
<keyword evidence="3" id="KW-1185">Reference proteome</keyword>
<evidence type="ECO:0000259" key="1">
    <source>
        <dbReference type="Pfam" id="PF13676"/>
    </source>
</evidence>
<dbReference type="RefSeq" id="WP_092231156.1">
    <property type="nucleotide sequence ID" value="NZ_FNLL01000003.1"/>
</dbReference>
<dbReference type="InterPro" id="IPR000157">
    <property type="entry name" value="TIR_dom"/>
</dbReference>
<dbReference type="AlphaFoldDB" id="A0A1H2EC27"/>
<dbReference type="InterPro" id="IPR035897">
    <property type="entry name" value="Toll_tir_struct_dom_sf"/>
</dbReference>
<dbReference type="Pfam" id="PF13676">
    <property type="entry name" value="TIR_2"/>
    <property type="match status" value="1"/>
</dbReference>
<sequence length="377" mass="42678">MANLNIFLSWSGERSKKIALSLNNWLPRVIQLSSPWMSHQSIEKGSRWASEIGKTLSEFNIGILCITPENITAPWLIFEAGALSKAIGSSKVIPLVMGMTPRDISGPLSQFQAAVFEKDDIFKLICSLNNEIGNVKISEAILKDTFERYWPDLEKDVKKISSIEIEATSTSVSNVINAFSKFGIPDPKIGNHAYFNSGYESHALYEIATRIAQKRLYILGRKNRKLFDKEHEDYFKTLDHRLSSGFDFKILFLCPSSPDYILTNAHRDDDFKDQLTSCIRNAHKVLGKYGIVTKNICKAYQSNRVMSVMVIDDAVVYCPVDITEDGRPAKLTKSPFKVESAKSDYGKDLLKLFNTHWKNACQCKIPDDSKTEYCFQK</sequence>
<evidence type="ECO:0000313" key="2">
    <source>
        <dbReference type="EMBL" id="SDT92687.1"/>
    </source>
</evidence>
<evidence type="ECO:0000313" key="3">
    <source>
        <dbReference type="Proteomes" id="UP000199608"/>
    </source>
</evidence>
<protein>
    <submittedName>
        <fullName evidence="2">TIR domain-containing protein</fullName>
    </submittedName>
</protein>
<accession>A0A1H2EC27</accession>
<reference evidence="3" key="1">
    <citation type="submission" date="2016-10" db="EMBL/GenBank/DDBJ databases">
        <authorList>
            <person name="Varghese N."/>
            <person name="Submissions S."/>
        </authorList>
    </citation>
    <scope>NUCLEOTIDE SEQUENCE [LARGE SCALE GENOMIC DNA]</scope>
    <source>
        <strain evidence="3">DSM 3384</strain>
    </source>
</reference>
<gene>
    <name evidence="2" type="ORF">SAMN04487931_1033</name>
</gene>
<organism evidence="2 3">
    <name type="scientific">Desulfobacula phenolica</name>
    <dbReference type="NCBI Taxonomy" id="90732"/>
    <lineage>
        <taxon>Bacteria</taxon>
        <taxon>Pseudomonadati</taxon>
        <taxon>Thermodesulfobacteriota</taxon>
        <taxon>Desulfobacteria</taxon>
        <taxon>Desulfobacterales</taxon>
        <taxon>Desulfobacteraceae</taxon>
        <taxon>Desulfobacula</taxon>
    </lineage>
</organism>
<dbReference type="Proteomes" id="UP000199608">
    <property type="component" value="Unassembled WGS sequence"/>
</dbReference>
<name>A0A1H2EC27_9BACT</name>
<dbReference type="Gene3D" id="3.40.50.10140">
    <property type="entry name" value="Toll/interleukin-1 receptor homology (TIR) domain"/>
    <property type="match status" value="1"/>
</dbReference>
<proteinExistence type="predicted"/>
<dbReference type="SUPFAM" id="SSF52200">
    <property type="entry name" value="Toll/Interleukin receptor TIR domain"/>
    <property type="match status" value="1"/>
</dbReference>
<dbReference type="GO" id="GO:0007165">
    <property type="term" value="P:signal transduction"/>
    <property type="evidence" value="ECO:0007669"/>
    <property type="project" value="InterPro"/>
</dbReference>
<feature type="domain" description="TIR" evidence="1">
    <location>
        <begin position="6"/>
        <end position="117"/>
    </location>
</feature>